<dbReference type="Pfam" id="PF02410">
    <property type="entry name" value="RsfS"/>
    <property type="match status" value="1"/>
</dbReference>
<comment type="function">
    <text evidence="2">Functions as a ribosomal silencing factor. Interacts with ribosomal protein uL14 (rplN), blocking formation of intersubunit bridge B8. Prevents association of the 30S and 50S ribosomal subunits and the formation of functional ribosomes, thus repressing translation.</text>
</comment>
<proteinExistence type="inferred from homology"/>
<reference evidence="3 4" key="1">
    <citation type="submission" date="2016-10" db="EMBL/GenBank/DDBJ databases">
        <authorList>
            <person name="de Groot N.N."/>
        </authorList>
    </citation>
    <scope>NUCLEOTIDE SEQUENCE [LARGE SCALE GENOMIC DNA]</scope>
    <source>
        <strain evidence="3 4">Nm22</strain>
    </source>
</reference>
<dbReference type="GO" id="GO:0017148">
    <property type="term" value="P:negative regulation of translation"/>
    <property type="evidence" value="ECO:0007669"/>
    <property type="project" value="UniProtKB-UniRule"/>
</dbReference>
<dbReference type="SUPFAM" id="SSF81301">
    <property type="entry name" value="Nucleotidyltransferase"/>
    <property type="match status" value="1"/>
</dbReference>
<dbReference type="EMBL" id="FOCP01000002">
    <property type="protein sequence ID" value="SEM75689.1"/>
    <property type="molecule type" value="Genomic_DNA"/>
</dbReference>
<organism evidence="3 4">
    <name type="scientific">Nitrosomonas marina</name>
    <dbReference type="NCBI Taxonomy" id="917"/>
    <lineage>
        <taxon>Bacteria</taxon>
        <taxon>Pseudomonadati</taxon>
        <taxon>Pseudomonadota</taxon>
        <taxon>Betaproteobacteria</taxon>
        <taxon>Nitrosomonadales</taxon>
        <taxon>Nitrosomonadaceae</taxon>
        <taxon>Nitrosomonas</taxon>
    </lineage>
</organism>
<dbReference type="PANTHER" id="PTHR21043">
    <property type="entry name" value="IOJAP SUPERFAMILY ORTHOLOG"/>
    <property type="match status" value="1"/>
</dbReference>
<dbReference type="AlphaFoldDB" id="A0A1H8B0H1"/>
<dbReference type="GO" id="GO:0090071">
    <property type="term" value="P:negative regulation of ribosome biogenesis"/>
    <property type="evidence" value="ECO:0007669"/>
    <property type="project" value="UniProtKB-UniRule"/>
</dbReference>
<keyword evidence="2" id="KW-0678">Repressor</keyword>
<dbReference type="NCBIfam" id="TIGR00090">
    <property type="entry name" value="rsfS_iojap_ybeB"/>
    <property type="match status" value="1"/>
</dbReference>
<gene>
    <name evidence="2" type="primary">rsfS</name>
    <name evidence="3" type="ORF">SAMN05216325_10210</name>
</gene>
<keyword evidence="2" id="KW-0963">Cytoplasm</keyword>
<dbReference type="GO" id="GO:0043023">
    <property type="term" value="F:ribosomal large subunit binding"/>
    <property type="evidence" value="ECO:0007669"/>
    <property type="project" value="TreeGrafter"/>
</dbReference>
<evidence type="ECO:0000256" key="2">
    <source>
        <dbReference type="HAMAP-Rule" id="MF_01477"/>
    </source>
</evidence>
<dbReference type="RefSeq" id="WP_090627290.1">
    <property type="nucleotide sequence ID" value="NZ_FOCP01000002.1"/>
</dbReference>
<dbReference type="GO" id="GO:0042256">
    <property type="term" value="P:cytosolic ribosome assembly"/>
    <property type="evidence" value="ECO:0007669"/>
    <property type="project" value="UniProtKB-UniRule"/>
</dbReference>
<dbReference type="Proteomes" id="UP000199459">
    <property type="component" value="Unassembled WGS sequence"/>
</dbReference>
<evidence type="ECO:0000256" key="1">
    <source>
        <dbReference type="ARBA" id="ARBA00010574"/>
    </source>
</evidence>
<comment type="subcellular location">
    <subcellularLocation>
        <location evidence="2">Cytoplasm</location>
    </subcellularLocation>
</comment>
<protein>
    <recommendedName>
        <fullName evidence="2">Ribosomal silencing factor RsfS</fullName>
    </recommendedName>
</protein>
<name>A0A1H8B0H1_9PROT</name>
<dbReference type="InterPro" id="IPR043519">
    <property type="entry name" value="NT_sf"/>
</dbReference>
<dbReference type="InterPro" id="IPR004394">
    <property type="entry name" value="Iojap/RsfS/C7orf30"/>
</dbReference>
<sequence length="106" mass="11692">MNSDKLVKISVDALEEVKASDIKVLSVTKLTSMFDYIIIASASSSRQTKALADNIQEKVKSAGGSILSQEGEQSGEWVLVDLGDVIVHIMQPETRKYYNLEALWMS</sequence>
<dbReference type="OrthoDB" id="9793681at2"/>
<evidence type="ECO:0000313" key="3">
    <source>
        <dbReference type="EMBL" id="SEM75689.1"/>
    </source>
</evidence>
<comment type="similarity">
    <text evidence="1 2">Belongs to the Iojap/RsfS family.</text>
</comment>
<comment type="subunit">
    <text evidence="2">Interacts with ribosomal protein uL14 (rplN).</text>
</comment>
<accession>A0A1H8B0H1</accession>
<keyword evidence="2" id="KW-0810">Translation regulation</keyword>
<evidence type="ECO:0000313" key="4">
    <source>
        <dbReference type="Proteomes" id="UP000199459"/>
    </source>
</evidence>
<dbReference type="GO" id="GO:0005737">
    <property type="term" value="C:cytoplasm"/>
    <property type="evidence" value="ECO:0007669"/>
    <property type="project" value="UniProtKB-SubCell"/>
</dbReference>
<dbReference type="PANTHER" id="PTHR21043:SF0">
    <property type="entry name" value="MITOCHONDRIAL ASSEMBLY OF RIBOSOMAL LARGE SUBUNIT PROTEIN 1"/>
    <property type="match status" value="1"/>
</dbReference>
<dbReference type="Gene3D" id="3.30.460.10">
    <property type="entry name" value="Beta Polymerase, domain 2"/>
    <property type="match status" value="1"/>
</dbReference>
<dbReference type="HAMAP" id="MF_01477">
    <property type="entry name" value="Iojap_RsfS"/>
    <property type="match status" value="1"/>
</dbReference>
<dbReference type="STRING" id="917.SAMN05216326_1158"/>